<dbReference type="SUPFAM" id="SSF54523">
    <property type="entry name" value="Pili subunits"/>
    <property type="match status" value="1"/>
</dbReference>
<keyword evidence="8" id="KW-1133">Transmembrane helix</keyword>
<accession>C4L991</accession>
<dbReference type="Pfam" id="PF03934">
    <property type="entry name" value="T2SSK"/>
    <property type="match status" value="1"/>
</dbReference>
<gene>
    <name evidence="13" type="ordered locus">Tola_0360</name>
</gene>
<evidence type="ECO:0000313" key="13">
    <source>
        <dbReference type="EMBL" id="ACQ91990.1"/>
    </source>
</evidence>
<keyword evidence="4 10" id="KW-1003">Cell membrane</keyword>
<dbReference type="eggNOG" id="COG3156">
    <property type="taxonomic scope" value="Bacteria"/>
</dbReference>
<dbReference type="InterPro" id="IPR038072">
    <property type="entry name" value="GspK_central_sf"/>
</dbReference>
<evidence type="ECO:0000256" key="9">
    <source>
        <dbReference type="ARBA" id="ARBA00023136"/>
    </source>
</evidence>
<evidence type="ECO:0000259" key="12">
    <source>
        <dbReference type="Pfam" id="PF21687"/>
    </source>
</evidence>
<keyword evidence="3 10" id="KW-0813">Transport</keyword>
<evidence type="ECO:0000313" key="14">
    <source>
        <dbReference type="Proteomes" id="UP000009073"/>
    </source>
</evidence>
<sequence>MKRQQGMALLVVLLLLAVMVTMASSMTQRFRMEWQRTYNQQLQLQNYWYLLGSETLISKVLVQDFKDNPEKNSLAQYWAIEGQVFPVENAILQGVVRDSQACFNLNSLTNDSTDETSTAVSATYRATVFKDLLINLGADDYRAQQITAAVQDWLDTNTIARSLGAEDSEYEALTPPYLPANGLMQDVSELRAVRGMDAALYRRLLPQVCVIPEKTLQVNANTLRTVQAPLLAALFLNDLSVDDARNILEQRPREGWDSVAEFLELGALSNTAAAGDQVQSALTIKSFYFLATLQAETDNYQTRLISLFQRQSDNQVTVIRRHFGGLE</sequence>
<evidence type="ECO:0000256" key="7">
    <source>
        <dbReference type="ARBA" id="ARBA00022927"/>
    </source>
</evidence>
<name>C4L991_TOLAT</name>
<evidence type="ECO:0000256" key="4">
    <source>
        <dbReference type="ARBA" id="ARBA00022475"/>
    </source>
</evidence>
<evidence type="ECO:0000256" key="2">
    <source>
        <dbReference type="ARBA" id="ARBA00007246"/>
    </source>
</evidence>
<dbReference type="EMBL" id="CP001616">
    <property type="protein sequence ID" value="ACQ91990.1"/>
    <property type="molecule type" value="Genomic_DNA"/>
</dbReference>
<comment type="similarity">
    <text evidence="2 10">Belongs to the GSP K family.</text>
</comment>
<dbReference type="OrthoDB" id="9788973at2"/>
<proteinExistence type="inferred from homology"/>
<dbReference type="Proteomes" id="UP000009073">
    <property type="component" value="Chromosome"/>
</dbReference>
<evidence type="ECO:0000256" key="8">
    <source>
        <dbReference type="ARBA" id="ARBA00022989"/>
    </source>
</evidence>
<dbReference type="PANTHER" id="PTHR38831:SF1">
    <property type="entry name" value="TYPE II SECRETION SYSTEM PROTEIN K-RELATED"/>
    <property type="match status" value="1"/>
</dbReference>
<protein>
    <recommendedName>
        <fullName evidence="10">Type II secretion system protein K</fullName>
    </recommendedName>
</protein>
<dbReference type="SUPFAM" id="SSF158544">
    <property type="entry name" value="GspK insert domain-like"/>
    <property type="match status" value="2"/>
</dbReference>
<keyword evidence="6" id="KW-0812">Transmembrane</keyword>
<dbReference type="Pfam" id="PF21687">
    <property type="entry name" value="T2SSK_1st"/>
    <property type="match status" value="1"/>
</dbReference>
<feature type="domain" description="T2SS protein K second SAM-like" evidence="11">
    <location>
        <begin position="218"/>
        <end position="279"/>
    </location>
</feature>
<dbReference type="NCBIfam" id="NF037980">
    <property type="entry name" value="T2SS_GspK"/>
    <property type="match status" value="1"/>
</dbReference>
<keyword evidence="9 10" id="KW-0472">Membrane</keyword>
<evidence type="ECO:0000256" key="10">
    <source>
        <dbReference type="PIRNR" id="PIRNR002786"/>
    </source>
</evidence>
<evidence type="ECO:0000256" key="3">
    <source>
        <dbReference type="ARBA" id="ARBA00022448"/>
    </source>
</evidence>
<dbReference type="GO" id="GO:0005886">
    <property type="term" value="C:plasma membrane"/>
    <property type="evidence" value="ECO:0007669"/>
    <property type="project" value="UniProtKB-SubCell"/>
</dbReference>
<evidence type="ECO:0000256" key="6">
    <source>
        <dbReference type="ARBA" id="ARBA00022692"/>
    </source>
</evidence>
<keyword evidence="14" id="KW-1185">Reference proteome</keyword>
<reference evidence="13 14" key="2">
    <citation type="journal article" date="2011" name="Stand. Genomic Sci.">
        <title>Complete genome sequence of Tolumonas auensis type strain (TA 4).</title>
        <authorList>
            <person name="Chertkov O."/>
            <person name="Copeland A."/>
            <person name="Lucas S."/>
            <person name="Lapidus A."/>
            <person name="Berry K.W."/>
            <person name="Detter J.C."/>
            <person name="Del Rio T.G."/>
            <person name="Hammon N."/>
            <person name="Dalin E."/>
            <person name="Tice H."/>
            <person name="Pitluck S."/>
            <person name="Richardson P."/>
            <person name="Bruce D."/>
            <person name="Goodwin L."/>
            <person name="Han C."/>
            <person name="Tapia R."/>
            <person name="Saunders E."/>
            <person name="Schmutz J."/>
            <person name="Brettin T."/>
            <person name="Larimer F."/>
            <person name="Land M."/>
            <person name="Hauser L."/>
            <person name="Spring S."/>
            <person name="Rohde M."/>
            <person name="Kyrpides N.C."/>
            <person name="Ivanova N."/>
            <person name="Goker M."/>
            <person name="Beller H.R."/>
            <person name="Klenk H.P."/>
            <person name="Woyke T."/>
        </authorList>
    </citation>
    <scope>NUCLEOTIDE SEQUENCE [LARGE SCALE GENOMIC DNA]</scope>
    <source>
        <strain evidence="14">DSM 9187 / TA4</strain>
    </source>
</reference>
<dbReference type="InterPro" id="IPR005628">
    <property type="entry name" value="GspK"/>
</dbReference>
<dbReference type="KEGG" id="tau:Tola_0360"/>
<dbReference type="InterPro" id="IPR045584">
    <property type="entry name" value="Pilin-like"/>
</dbReference>
<organism evidence="13 14">
    <name type="scientific">Tolumonas auensis (strain DSM 9187 / NBRC 110442 / TA 4)</name>
    <dbReference type="NCBI Taxonomy" id="595494"/>
    <lineage>
        <taxon>Bacteria</taxon>
        <taxon>Pseudomonadati</taxon>
        <taxon>Pseudomonadota</taxon>
        <taxon>Gammaproteobacteria</taxon>
        <taxon>Aeromonadales</taxon>
        <taxon>Aeromonadaceae</taxon>
        <taxon>Tolumonas</taxon>
    </lineage>
</organism>
<reference evidence="14" key="1">
    <citation type="submission" date="2009-05" db="EMBL/GenBank/DDBJ databases">
        <title>Complete sequence of Tolumonas auensis DSM 9187.</title>
        <authorList>
            <consortium name="US DOE Joint Genome Institute"/>
            <person name="Lucas S."/>
            <person name="Copeland A."/>
            <person name="Lapidus A."/>
            <person name="Glavina del Rio T."/>
            <person name="Tice H."/>
            <person name="Bruce D."/>
            <person name="Goodwin L."/>
            <person name="Pitluck S."/>
            <person name="Chertkov O."/>
            <person name="Brettin T."/>
            <person name="Detter J.C."/>
            <person name="Han C."/>
            <person name="Larimer F."/>
            <person name="Land M."/>
            <person name="Hauser L."/>
            <person name="Kyrpides N."/>
            <person name="Mikhailova N."/>
            <person name="Spring S."/>
            <person name="Beller H."/>
        </authorList>
    </citation>
    <scope>NUCLEOTIDE SEQUENCE [LARGE SCALE GENOMIC DNA]</scope>
    <source>
        <strain evidence="14">DSM 9187 / TA4</strain>
    </source>
</reference>
<dbReference type="PANTHER" id="PTHR38831">
    <property type="entry name" value="TYPE II SECRETION SYSTEM PROTEIN K"/>
    <property type="match status" value="1"/>
</dbReference>
<dbReference type="GO" id="GO:0009306">
    <property type="term" value="P:protein secretion"/>
    <property type="evidence" value="ECO:0007669"/>
    <property type="project" value="InterPro"/>
</dbReference>
<dbReference type="Gene3D" id="1.10.40.60">
    <property type="entry name" value="EpsJ-like"/>
    <property type="match status" value="2"/>
</dbReference>
<dbReference type="RefSeq" id="WP_012728589.1">
    <property type="nucleotide sequence ID" value="NC_012691.1"/>
</dbReference>
<dbReference type="InterPro" id="IPR049179">
    <property type="entry name" value="T2SSK_SAM-like_2nd"/>
</dbReference>
<dbReference type="PIRSF" id="PIRSF002786">
    <property type="entry name" value="XcpX"/>
    <property type="match status" value="1"/>
</dbReference>
<dbReference type="Gene3D" id="3.30.1300.30">
    <property type="entry name" value="GSPII I/J protein-like"/>
    <property type="match status" value="1"/>
</dbReference>
<evidence type="ECO:0000259" key="11">
    <source>
        <dbReference type="Pfam" id="PF03934"/>
    </source>
</evidence>
<keyword evidence="5 10" id="KW-0997">Cell inner membrane</keyword>
<evidence type="ECO:0000256" key="5">
    <source>
        <dbReference type="ARBA" id="ARBA00022519"/>
    </source>
</evidence>
<dbReference type="STRING" id="595494.Tola_0360"/>
<comment type="subcellular location">
    <subcellularLocation>
        <location evidence="1 10">Cell inner membrane</location>
    </subcellularLocation>
</comment>
<dbReference type="AlphaFoldDB" id="C4L991"/>
<feature type="domain" description="T2SS protein K first SAM-like" evidence="12">
    <location>
        <begin position="101"/>
        <end position="213"/>
    </location>
</feature>
<evidence type="ECO:0000256" key="1">
    <source>
        <dbReference type="ARBA" id="ARBA00004533"/>
    </source>
</evidence>
<dbReference type="HOGENOM" id="CLU_057294_0_0_6"/>
<keyword evidence="7" id="KW-0653">Protein transport</keyword>
<dbReference type="InterPro" id="IPR049031">
    <property type="entry name" value="T2SSK_SAM-like_1st"/>
</dbReference>